<gene>
    <name evidence="1" type="ORF">F8O05_03910</name>
</gene>
<dbReference type="Proteomes" id="UP000433493">
    <property type="component" value="Unassembled WGS sequence"/>
</dbReference>
<dbReference type="Pfam" id="PF18855">
    <property type="entry name" value="baeRF_family11"/>
    <property type="match status" value="1"/>
</dbReference>
<reference evidence="1 2" key="1">
    <citation type="submission" date="2019-09" db="EMBL/GenBank/DDBJ databases">
        <title>Phylogeny of genus Pseudoclavibacter and closely related genus.</title>
        <authorList>
            <person name="Li Y."/>
        </authorList>
    </citation>
    <scope>NUCLEOTIDE SEQUENCE [LARGE SCALE GENOMIC DNA]</scope>
    <source>
        <strain evidence="1 2">KCTC 13959</strain>
    </source>
</reference>
<name>A0A7J5BE83_9MICO</name>
<protein>
    <submittedName>
        <fullName evidence="1">Uncharacterized protein</fullName>
    </submittedName>
</protein>
<keyword evidence="2" id="KW-1185">Reference proteome</keyword>
<organism evidence="1 2">
    <name type="scientific">Gulosibacter chungangensis</name>
    <dbReference type="NCBI Taxonomy" id="979746"/>
    <lineage>
        <taxon>Bacteria</taxon>
        <taxon>Bacillati</taxon>
        <taxon>Actinomycetota</taxon>
        <taxon>Actinomycetes</taxon>
        <taxon>Micrococcales</taxon>
        <taxon>Microbacteriaceae</taxon>
        <taxon>Gulosibacter</taxon>
    </lineage>
</organism>
<proteinExistence type="predicted"/>
<dbReference type="OrthoDB" id="242138at2"/>
<comment type="caution">
    <text evidence="1">The sequence shown here is derived from an EMBL/GenBank/DDBJ whole genome shotgun (WGS) entry which is preliminary data.</text>
</comment>
<evidence type="ECO:0000313" key="2">
    <source>
        <dbReference type="Proteomes" id="UP000433493"/>
    </source>
</evidence>
<dbReference type="AlphaFoldDB" id="A0A7J5BE83"/>
<sequence length="379" mass="40632">MSIDIPTAEEFASLTKHRNVASVSIYVSAAASGDGSAVVHDTEAVRLSLRSATGEALNDLAKIDVPKADRDAIAEHVRGLEADRDFWASQARTVAVFVSPEGLSAFRLMNQLAPLTAVGDRYDVGPLVRSASFRHTGYVLAVTVGEVRLHFLDSQANSRPIELTTLPADAADVLGRDENGGRADRHKADGTLGPKVELRRYCSIVQDAVLHEIGNDTAPLILAASAELAPAYRQINTYGALVEEGIDANPASLSNAELEARGRVILDRRYASQLETWCETFGNRKPQQRASANLETVAQAATGGQVESLLFDIETNDEGIINDFGEVIPVPEPGPTTYRLVDEIAARVLRTGGRVVAVRRGDLPEDSPVAATFRATINA</sequence>
<dbReference type="RefSeq" id="WP_158051458.1">
    <property type="nucleotide sequence ID" value="NZ_WBKB01000002.1"/>
</dbReference>
<dbReference type="InterPro" id="IPR041638">
    <property type="entry name" value="BaeRF_family11"/>
</dbReference>
<accession>A0A7J5BE83</accession>
<dbReference type="EMBL" id="WBKB01000002">
    <property type="protein sequence ID" value="KAB1643954.1"/>
    <property type="molecule type" value="Genomic_DNA"/>
</dbReference>
<evidence type="ECO:0000313" key="1">
    <source>
        <dbReference type="EMBL" id="KAB1643954.1"/>
    </source>
</evidence>